<name>A2EX11_TRIV3</name>
<dbReference type="SMART" id="SM00177">
    <property type="entry name" value="ARF"/>
    <property type="match status" value="1"/>
</dbReference>
<dbReference type="OrthoDB" id="63533at2759"/>
<dbReference type="EMBL" id="DS113524">
    <property type="protein sequence ID" value="EAY02788.1"/>
    <property type="molecule type" value="Genomic_DNA"/>
</dbReference>
<dbReference type="GO" id="GO:0006886">
    <property type="term" value="P:intracellular protein transport"/>
    <property type="evidence" value="ECO:0000318"/>
    <property type="project" value="GO_Central"/>
</dbReference>
<dbReference type="SMART" id="SM00174">
    <property type="entry name" value="RHO"/>
    <property type="match status" value="1"/>
</dbReference>
<dbReference type="SMART" id="SM00175">
    <property type="entry name" value="RAB"/>
    <property type="match status" value="1"/>
</dbReference>
<dbReference type="InterPro" id="IPR001806">
    <property type="entry name" value="Small_GTPase"/>
</dbReference>
<dbReference type="STRING" id="5722.A2EX11"/>
<accession>A2EX11</accession>
<dbReference type="VEuPathDB" id="TrichDB:TVAGG3_0442370"/>
<dbReference type="Proteomes" id="UP000001542">
    <property type="component" value="Unassembled WGS sequence"/>
</dbReference>
<dbReference type="NCBIfam" id="TIGR00231">
    <property type="entry name" value="small_GTP"/>
    <property type="match status" value="1"/>
</dbReference>
<dbReference type="GO" id="GO:0012505">
    <property type="term" value="C:endomembrane system"/>
    <property type="evidence" value="ECO:0000318"/>
    <property type="project" value="GO_Central"/>
</dbReference>
<dbReference type="VEuPathDB" id="TrichDB:TVAG_007960"/>
<dbReference type="GO" id="GO:0003924">
    <property type="term" value="F:GTPase activity"/>
    <property type="evidence" value="ECO:0000318"/>
    <property type="project" value="GO_Central"/>
</dbReference>
<dbReference type="PROSITE" id="PS51421">
    <property type="entry name" value="RAS"/>
    <property type="match status" value="1"/>
</dbReference>
<dbReference type="PROSITE" id="PS51417">
    <property type="entry name" value="ARF"/>
    <property type="match status" value="1"/>
</dbReference>
<dbReference type="GO" id="GO:0042147">
    <property type="term" value="P:retrograde transport, endosome to Golgi"/>
    <property type="evidence" value="ECO:0000318"/>
    <property type="project" value="GO_Central"/>
</dbReference>
<dbReference type="SUPFAM" id="SSF52540">
    <property type="entry name" value="P-loop containing nucleoside triphosphate hydrolases"/>
    <property type="match status" value="1"/>
</dbReference>
<protein>
    <submittedName>
        <fullName evidence="2">Small GTP-binding protein, putative</fullName>
    </submittedName>
</protein>
<keyword evidence="1" id="KW-0547">Nucleotide-binding</keyword>
<dbReference type="GO" id="GO:0005525">
    <property type="term" value="F:GTP binding"/>
    <property type="evidence" value="ECO:0007669"/>
    <property type="project" value="InterPro"/>
</dbReference>
<dbReference type="PRINTS" id="PR00449">
    <property type="entry name" value="RASTRNSFRMNG"/>
</dbReference>
<dbReference type="InterPro" id="IPR005225">
    <property type="entry name" value="Small_GTP-bd"/>
</dbReference>
<dbReference type="PANTHER" id="PTHR47978">
    <property type="match status" value="1"/>
</dbReference>
<dbReference type="GO" id="GO:0005794">
    <property type="term" value="C:Golgi apparatus"/>
    <property type="evidence" value="ECO:0000318"/>
    <property type="project" value="GO_Central"/>
</dbReference>
<evidence type="ECO:0000313" key="2">
    <source>
        <dbReference type="EMBL" id="EAY02788.1"/>
    </source>
</evidence>
<gene>
    <name evidence="2" type="ORF">TVAG_007960</name>
</gene>
<evidence type="ECO:0000313" key="3">
    <source>
        <dbReference type="Proteomes" id="UP000001542"/>
    </source>
</evidence>
<proteinExistence type="predicted"/>
<dbReference type="RefSeq" id="XP_001315011.1">
    <property type="nucleotide sequence ID" value="XM_001314976.1"/>
</dbReference>
<dbReference type="OMA" id="NIFQNAH"/>
<organism evidence="2 3">
    <name type="scientific">Trichomonas vaginalis (strain ATCC PRA-98 / G3)</name>
    <dbReference type="NCBI Taxonomy" id="412133"/>
    <lineage>
        <taxon>Eukaryota</taxon>
        <taxon>Metamonada</taxon>
        <taxon>Parabasalia</taxon>
        <taxon>Trichomonadida</taxon>
        <taxon>Trichomonadidae</taxon>
        <taxon>Trichomonas</taxon>
    </lineage>
</organism>
<dbReference type="InterPro" id="IPR027417">
    <property type="entry name" value="P-loop_NTPase"/>
</dbReference>
<dbReference type="GO" id="GO:0006891">
    <property type="term" value="P:intra-Golgi vesicle-mediated transport"/>
    <property type="evidence" value="ECO:0000318"/>
    <property type="project" value="GO_Central"/>
</dbReference>
<reference evidence="2" key="1">
    <citation type="submission" date="2006-10" db="EMBL/GenBank/DDBJ databases">
        <authorList>
            <person name="Amadeo P."/>
            <person name="Zhao Q."/>
            <person name="Wortman J."/>
            <person name="Fraser-Liggett C."/>
            <person name="Carlton J."/>
        </authorList>
    </citation>
    <scope>NUCLEOTIDE SEQUENCE</scope>
    <source>
        <strain evidence="2">G3</strain>
    </source>
</reference>
<dbReference type="Pfam" id="PF00071">
    <property type="entry name" value="Ras"/>
    <property type="match status" value="1"/>
</dbReference>
<dbReference type="SMART" id="SM00176">
    <property type="entry name" value="RAN"/>
    <property type="match status" value="1"/>
</dbReference>
<keyword evidence="3" id="KW-1185">Reference proteome</keyword>
<dbReference type="SMART" id="SM00173">
    <property type="entry name" value="RAS"/>
    <property type="match status" value="1"/>
</dbReference>
<dbReference type="InParanoid" id="A2EX11"/>
<dbReference type="GO" id="GO:0006890">
    <property type="term" value="P:retrograde vesicle-mediated transport, Golgi to endoplasmic reticulum"/>
    <property type="evidence" value="ECO:0000318"/>
    <property type="project" value="GO_Central"/>
</dbReference>
<dbReference type="Gene3D" id="3.40.50.300">
    <property type="entry name" value="P-loop containing nucleotide triphosphate hydrolases"/>
    <property type="match status" value="1"/>
</dbReference>
<reference evidence="2" key="2">
    <citation type="journal article" date="2007" name="Science">
        <title>Draft genome sequence of the sexually transmitted pathogen Trichomonas vaginalis.</title>
        <authorList>
            <person name="Carlton J.M."/>
            <person name="Hirt R.P."/>
            <person name="Silva J.C."/>
            <person name="Delcher A.L."/>
            <person name="Schatz M."/>
            <person name="Zhao Q."/>
            <person name="Wortman J.R."/>
            <person name="Bidwell S.L."/>
            <person name="Alsmark U.C.M."/>
            <person name="Besteiro S."/>
            <person name="Sicheritz-Ponten T."/>
            <person name="Noel C.J."/>
            <person name="Dacks J.B."/>
            <person name="Foster P.G."/>
            <person name="Simillion C."/>
            <person name="Van de Peer Y."/>
            <person name="Miranda-Saavedra D."/>
            <person name="Barton G.J."/>
            <person name="Westrop G.D."/>
            <person name="Mueller S."/>
            <person name="Dessi D."/>
            <person name="Fiori P.L."/>
            <person name="Ren Q."/>
            <person name="Paulsen I."/>
            <person name="Zhang H."/>
            <person name="Bastida-Corcuera F.D."/>
            <person name="Simoes-Barbosa A."/>
            <person name="Brown M.T."/>
            <person name="Hayes R.D."/>
            <person name="Mukherjee M."/>
            <person name="Okumura C.Y."/>
            <person name="Schneider R."/>
            <person name="Smith A.J."/>
            <person name="Vanacova S."/>
            <person name="Villalvazo M."/>
            <person name="Haas B.J."/>
            <person name="Pertea M."/>
            <person name="Feldblyum T.V."/>
            <person name="Utterback T.R."/>
            <person name="Shu C.L."/>
            <person name="Osoegawa K."/>
            <person name="de Jong P.J."/>
            <person name="Hrdy I."/>
            <person name="Horvathova L."/>
            <person name="Zubacova Z."/>
            <person name="Dolezal P."/>
            <person name="Malik S.B."/>
            <person name="Logsdon J.M. Jr."/>
            <person name="Henze K."/>
            <person name="Gupta A."/>
            <person name="Wang C.C."/>
            <person name="Dunne R.L."/>
            <person name="Upcroft J.A."/>
            <person name="Upcroft P."/>
            <person name="White O."/>
            <person name="Salzberg S.L."/>
            <person name="Tang P."/>
            <person name="Chiu C.-H."/>
            <person name="Lee Y.-S."/>
            <person name="Embley T.M."/>
            <person name="Coombs G.H."/>
            <person name="Mottram J.C."/>
            <person name="Tachezy J."/>
            <person name="Fraser-Liggett C.M."/>
            <person name="Johnson P.J."/>
        </authorList>
    </citation>
    <scope>NUCLEOTIDE SEQUENCE [LARGE SCALE GENOMIC DNA]</scope>
    <source>
        <strain evidence="2">G3</strain>
    </source>
</reference>
<sequence length="201" mass="22330">MNSGREFKVVMVGDSGVGKTSLIEKFYTGGFNENQSTTIGSAYVKAHVNLDSDTDCTVNIWDTAGQEKFQSLVPVYLRNADGIIFVLDLTSEIALQTTDSLYHALSDQILEGMQLLLVGNKYDLVTTNLDIEPFKRWAEDHKTIFVTSSAKTGDGVTELFYEITRRIYNSPAEPISRRTVNQIVGLQDDSQKAKKDKQGCC</sequence>
<dbReference type="PROSITE" id="PS51419">
    <property type="entry name" value="RAB"/>
    <property type="match status" value="1"/>
</dbReference>
<dbReference type="CDD" id="cd00154">
    <property type="entry name" value="Rab"/>
    <property type="match status" value="1"/>
</dbReference>
<dbReference type="KEGG" id="tva:4760623"/>
<dbReference type="eggNOG" id="KOG0092">
    <property type="taxonomic scope" value="Eukaryota"/>
</dbReference>
<dbReference type="GO" id="GO:0005829">
    <property type="term" value="C:cytosol"/>
    <property type="evidence" value="ECO:0007669"/>
    <property type="project" value="GOC"/>
</dbReference>
<dbReference type="FunFam" id="3.40.50.300:FF:001462">
    <property type="entry name" value="Small GTP-binding protein, putative"/>
    <property type="match status" value="1"/>
</dbReference>
<evidence type="ECO:0000256" key="1">
    <source>
        <dbReference type="ARBA" id="ARBA00022741"/>
    </source>
</evidence>
<dbReference type="AlphaFoldDB" id="A2EX11"/>
<dbReference type="SMR" id="A2EX11"/>